<dbReference type="PANTHER" id="PTHR43053">
    <property type="entry name" value="GLYCOSIDASE FAMILY 31"/>
    <property type="match status" value="1"/>
</dbReference>
<dbReference type="Gene3D" id="3.20.20.70">
    <property type="entry name" value="Aldolase class I"/>
    <property type="match status" value="1"/>
</dbReference>
<evidence type="ECO:0000256" key="1">
    <source>
        <dbReference type="ARBA" id="ARBA00022801"/>
    </source>
</evidence>
<proteinExistence type="predicted"/>
<dbReference type="InterPro" id="IPR050985">
    <property type="entry name" value="Alpha-glycosidase_related"/>
</dbReference>
<dbReference type="RefSeq" id="WP_378083463.1">
    <property type="nucleotide sequence ID" value="NZ_JBHSMH010000101.1"/>
</dbReference>
<sequence length="402" mass="45784">MYSTWYTFHQQLTHEGIEEQCSLAKASGCNAVIVDDGWQTSDNARGYAYCGDWLVCGEKIPDMKAHVERVHALGMKYLLWYSFPFVGRNSESWVKYQDKLLFTMDDLAAGVLDPRYPDVREYLIGIYEKALLDWDLDGFKLDFVDMFRQPDNDNAEEDDGHDYLSVAQAVDVLLSEVMKRLRAIKPDIMIEFRQNYISPLMRKYGNIFRAADCPNDAIQNRIRTIDIRLICGKTAAHSDMIMWNSDEPADSAALQLINVLFSVPQISVRLDTLPESHMEMLTFWLAFWREHRDVLLHGSLEPHHPELLYPLVIARNSNGLIAAVYQDTIVRLEGLEPAKVVIVNGTRGDRIAFEAMEQMGTRNVRVISCTGKTVAEYSMEETRGLQVIDVPPGGLVVLRQIG</sequence>
<comment type="caution">
    <text evidence="3">The sequence shown here is derived from an EMBL/GenBank/DDBJ whole genome shotgun (WGS) entry which is preliminary data.</text>
</comment>
<evidence type="ECO:0000313" key="3">
    <source>
        <dbReference type="EMBL" id="MFC5471504.1"/>
    </source>
</evidence>
<dbReference type="InterPro" id="IPR013785">
    <property type="entry name" value="Aldolase_TIM"/>
</dbReference>
<dbReference type="Pfam" id="PF02065">
    <property type="entry name" value="Melibiase"/>
    <property type="match status" value="1"/>
</dbReference>
<dbReference type="InterPro" id="IPR017853">
    <property type="entry name" value="GH"/>
</dbReference>
<dbReference type="PANTHER" id="PTHR43053:SF3">
    <property type="entry name" value="ALPHA-GALACTOSIDASE C-RELATED"/>
    <property type="match status" value="1"/>
</dbReference>
<dbReference type="CDD" id="cd14791">
    <property type="entry name" value="GH36"/>
    <property type="match status" value="1"/>
</dbReference>
<reference evidence="4" key="1">
    <citation type="journal article" date="2019" name="Int. J. Syst. Evol. Microbiol.">
        <title>The Global Catalogue of Microorganisms (GCM) 10K type strain sequencing project: providing services to taxonomists for standard genome sequencing and annotation.</title>
        <authorList>
            <consortium name="The Broad Institute Genomics Platform"/>
            <consortium name="The Broad Institute Genome Sequencing Center for Infectious Disease"/>
            <person name="Wu L."/>
            <person name="Ma J."/>
        </authorList>
    </citation>
    <scope>NUCLEOTIDE SEQUENCE [LARGE SCALE GENOMIC DNA]</scope>
    <source>
        <strain evidence="4">CCUG 57113</strain>
    </source>
</reference>
<keyword evidence="1 3" id="KW-0378">Hydrolase</keyword>
<evidence type="ECO:0000256" key="2">
    <source>
        <dbReference type="ARBA" id="ARBA00023295"/>
    </source>
</evidence>
<evidence type="ECO:0000313" key="4">
    <source>
        <dbReference type="Proteomes" id="UP001596105"/>
    </source>
</evidence>
<organism evidence="3 4">
    <name type="scientific">Cohnella suwonensis</name>
    <dbReference type="NCBI Taxonomy" id="696072"/>
    <lineage>
        <taxon>Bacteria</taxon>
        <taxon>Bacillati</taxon>
        <taxon>Bacillota</taxon>
        <taxon>Bacilli</taxon>
        <taxon>Bacillales</taxon>
        <taxon>Paenibacillaceae</taxon>
        <taxon>Cohnella</taxon>
    </lineage>
</organism>
<keyword evidence="4" id="KW-1185">Reference proteome</keyword>
<dbReference type="EMBL" id="JBHSMH010000101">
    <property type="protein sequence ID" value="MFC5471504.1"/>
    <property type="molecule type" value="Genomic_DNA"/>
</dbReference>
<accession>A0ABW0M0Y5</accession>
<name>A0ABW0M0Y5_9BACL</name>
<dbReference type="GO" id="GO:0016798">
    <property type="term" value="F:hydrolase activity, acting on glycosyl bonds"/>
    <property type="evidence" value="ECO:0007669"/>
    <property type="project" value="UniProtKB-KW"/>
</dbReference>
<keyword evidence="2 3" id="KW-0326">Glycosidase</keyword>
<protein>
    <submittedName>
        <fullName evidence="3">Glycoside hydrolase family 36 protein</fullName>
        <ecNumber evidence="3">3.2.1.-</ecNumber>
    </submittedName>
</protein>
<dbReference type="InterPro" id="IPR002252">
    <property type="entry name" value="Glyco_hydro_36"/>
</dbReference>
<dbReference type="EC" id="3.2.1.-" evidence="3"/>
<gene>
    <name evidence="3" type="ORF">ACFPPD_22780</name>
</gene>
<dbReference type="SUPFAM" id="SSF51445">
    <property type="entry name" value="(Trans)glycosidases"/>
    <property type="match status" value="1"/>
</dbReference>
<dbReference type="Proteomes" id="UP001596105">
    <property type="component" value="Unassembled WGS sequence"/>
</dbReference>